<accession>A0A975XVT1</accession>
<evidence type="ECO:0000313" key="1">
    <source>
        <dbReference type="EMBL" id="QWT50149.1"/>
    </source>
</evidence>
<dbReference type="KEGG" id="aiq:Azoinq_06015"/>
<name>A0A975XVT1_9RHOO</name>
<keyword evidence="2" id="KW-1185">Reference proteome</keyword>
<dbReference type="RefSeq" id="WP_216131018.1">
    <property type="nucleotide sequence ID" value="NZ_CP064782.1"/>
</dbReference>
<proteinExistence type="predicted"/>
<dbReference type="EMBL" id="CP064782">
    <property type="protein sequence ID" value="QWT50149.1"/>
    <property type="molecule type" value="Genomic_DNA"/>
</dbReference>
<evidence type="ECO:0000313" key="2">
    <source>
        <dbReference type="Proteomes" id="UP000683428"/>
    </source>
</evidence>
<gene>
    <name evidence="1" type="ORF">Azoinq_06015</name>
</gene>
<protein>
    <submittedName>
        <fullName evidence="1">Uncharacterized protein</fullName>
    </submittedName>
</protein>
<sequence>MEHLPELNWNEVAWRREWRRFLPTDYARRVAVPVRFALARDRAAGGARVWGYDRWGEACFYHQVYECRAPQGLDEEDGELFEEARSYGQSRMAWRLGGQWLVCTREHGAACACAPEYRHYTLSKGLPR</sequence>
<dbReference type="Proteomes" id="UP000683428">
    <property type="component" value="Chromosome"/>
</dbReference>
<dbReference type="AlphaFoldDB" id="A0A975XVT1"/>
<organism evidence="1 2">
    <name type="scientific">Azospira inquinata</name>
    <dbReference type="NCBI Taxonomy" id="2785627"/>
    <lineage>
        <taxon>Bacteria</taxon>
        <taxon>Pseudomonadati</taxon>
        <taxon>Pseudomonadota</taxon>
        <taxon>Betaproteobacteria</taxon>
        <taxon>Rhodocyclales</taxon>
        <taxon>Rhodocyclaceae</taxon>
        <taxon>Azospira</taxon>
    </lineage>
</organism>
<reference evidence="1" key="1">
    <citation type="submission" date="2020-11" db="EMBL/GenBank/DDBJ databases">
        <title>Azospira inquinata sp. nov.</title>
        <authorList>
            <person name="Moe W.M."/>
            <person name="Mikes M.C."/>
        </authorList>
    </citation>
    <scope>NUCLEOTIDE SEQUENCE</scope>
    <source>
        <strain evidence="1">Azo-3</strain>
    </source>
</reference>